<dbReference type="Pfam" id="PF13860">
    <property type="entry name" value="FlgD_ig"/>
    <property type="match status" value="1"/>
</dbReference>
<evidence type="ECO:0000313" key="8">
    <source>
        <dbReference type="EMBL" id="GFE84783.1"/>
    </source>
</evidence>
<evidence type="ECO:0000259" key="6">
    <source>
        <dbReference type="Pfam" id="PF13860"/>
    </source>
</evidence>
<comment type="similarity">
    <text evidence="1 5">Belongs to the FlgD family.</text>
</comment>
<dbReference type="EMBL" id="BLJN01000010">
    <property type="protein sequence ID" value="GFE84783.1"/>
    <property type="molecule type" value="Genomic_DNA"/>
</dbReference>
<feature type="domain" description="FlgD/Vpr Ig-like" evidence="6">
    <location>
        <begin position="106"/>
        <end position="177"/>
    </location>
</feature>
<evidence type="ECO:0000313" key="9">
    <source>
        <dbReference type="Proteomes" id="UP000445000"/>
    </source>
</evidence>
<evidence type="ECO:0000256" key="4">
    <source>
        <dbReference type="ARBA" id="ARBA00024746"/>
    </source>
</evidence>
<dbReference type="Proteomes" id="UP000445000">
    <property type="component" value="Unassembled WGS sequence"/>
</dbReference>
<dbReference type="Pfam" id="PF03963">
    <property type="entry name" value="FlgD"/>
    <property type="match status" value="1"/>
</dbReference>
<dbReference type="Pfam" id="PF13861">
    <property type="entry name" value="FLgD_tudor"/>
    <property type="match status" value="1"/>
</dbReference>
<proteinExistence type="inferred from homology"/>
<keyword evidence="9" id="KW-1185">Reference proteome</keyword>
<dbReference type="InterPro" id="IPR025963">
    <property type="entry name" value="FLgD_Tudor"/>
</dbReference>
<evidence type="ECO:0000256" key="2">
    <source>
        <dbReference type="ARBA" id="ARBA00016013"/>
    </source>
</evidence>
<gene>
    <name evidence="8" type="primary">flgD</name>
    <name evidence="8" type="ORF">GCM10011487_67830</name>
</gene>
<evidence type="ECO:0000256" key="3">
    <source>
        <dbReference type="ARBA" id="ARBA00022795"/>
    </source>
</evidence>
<evidence type="ECO:0000256" key="1">
    <source>
        <dbReference type="ARBA" id="ARBA00010577"/>
    </source>
</evidence>
<dbReference type="Gene3D" id="2.60.40.4070">
    <property type="match status" value="1"/>
</dbReference>
<sequence length="224" mass="23455">MTIATDPIQNWAAQAQAAAEAQAKKDQTLGIDSFLTLMTAQLRNQDPLKPLEGTEFISQLATFGTVTGVQDMGASLETLASSLRATQTLNGATMIGRDILASADSFDHTQGGSVTGQIDVPPGTTSLQLRITDSTGAVVREIQLETAEGAQNFTWDGLRNDGTQAESDTYDIEAVATVQGETGSLEVLMSGRVSSVSLDATGTNLSLNTATLGSISMADVRRVQ</sequence>
<comment type="function">
    <text evidence="4 5">Required for flagellar hook formation. May act as a scaffolding protein.</text>
</comment>
<evidence type="ECO:0000256" key="5">
    <source>
        <dbReference type="RuleBase" id="RU362076"/>
    </source>
</evidence>
<comment type="caution">
    <text evidence="8">The sequence shown here is derived from an EMBL/GenBank/DDBJ whole genome shotgun (WGS) entry which is preliminary data.</text>
</comment>
<evidence type="ECO:0000259" key="7">
    <source>
        <dbReference type="Pfam" id="PF13861"/>
    </source>
</evidence>
<dbReference type="RefSeq" id="WP_161816364.1">
    <property type="nucleotide sequence ID" value="NZ_BLJN01000010.1"/>
</dbReference>
<name>A0A829YPQ8_9GAMM</name>
<reference evidence="9" key="1">
    <citation type="submission" date="2020-01" db="EMBL/GenBank/DDBJ databases">
        <title>'Steroidobacter agaridevorans' sp. nov., agar-degrading bacteria isolated from rhizosphere soils.</title>
        <authorList>
            <person name="Ikenaga M."/>
            <person name="Kataoka M."/>
            <person name="Murouchi A."/>
            <person name="Katsuragi S."/>
            <person name="Sakai M."/>
        </authorList>
    </citation>
    <scope>NUCLEOTIDE SEQUENCE [LARGE SCALE GENOMIC DNA]</scope>
    <source>
        <strain evidence="9">YU21-B</strain>
    </source>
</reference>
<keyword evidence="3 5" id="KW-1005">Bacterial flagellum biogenesis</keyword>
<dbReference type="InterPro" id="IPR025965">
    <property type="entry name" value="FlgD/Vpr_Ig-like"/>
</dbReference>
<dbReference type="GO" id="GO:0044781">
    <property type="term" value="P:bacterial-type flagellum organization"/>
    <property type="evidence" value="ECO:0007669"/>
    <property type="project" value="UniProtKB-UniRule"/>
</dbReference>
<dbReference type="InterPro" id="IPR005648">
    <property type="entry name" value="FlgD"/>
</dbReference>
<dbReference type="Gene3D" id="2.30.30.910">
    <property type="match status" value="1"/>
</dbReference>
<organism evidence="8 9">
    <name type="scientific">Steroidobacter agaridevorans</name>
    <dbReference type="NCBI Taxonomy" id="2695856"/>
    <lineage>
        <taxon>Bacteria</taxon>
        <taxon>Pseudomonadati</taxon>
        <taxon>Pseudomonadota</taxon>
        <taxon>Gammaproteobacteria</taxon>
        <taxon>Steroidobacterales</taxon>
        <taxon>Steroidobacteraceae</taxon>
        <taxon>Steroidobacter</taxon>
    </lineage>
</organism>
<protein>
    <recommendedName>
        <fullName evidence="2 5">Basal-body rod modification protein FlgD</fullName>
    </recommendedName>
</protein>
<feature type="domain" description="FlgD Tudor-like" evidence="7">
    <location>
        <begin position="87"/>
        <end position="221"/>
    </location>
</feature>
<accession>A0A829YPQ8</accession>
<dbReference type="AlphaFoldDB" id="A0A829YPQ8"/>